<name>A0A437MDQ8_9PROT</name>
<keyword evidence="14" id="KW-0157">Chromophore</keyword>
<keyword evidence="13" id="KW-0067">ATP-binding</keyword>
<evidence type="ECO:0000259" key="18">
    <source>
        <dbReference type="PROSITE" id="PS50112"/>
    </source>
</evidence>
<dbReference type="Pfam" id="PF13596">
    <property type="entry name" value="PAS_10"/>
    <property type="match status" value="1"/>
</dbReference>
<dbReference type="CDD" id="cd00130">
    <property type="entry name" value="PAS"/>
    <property type="match status" value="3"/>
</dbReference>
<dbReference type="GO" id="GO:0005524">
    <property type="term" value="F:ATP binding"/>
    <property type="evidence" value="ECO:0007669"/>
    <property type="project" value="UniProtKB-KW"/>
</dbReference>
<dbReference type="GO" id="GO:0004673">
    <property type="term" value="F:protein histidine kinase activity"/>
    <property type="evidence" value="ECO:0007669"/>
    <property type="project" value="UniProtKB-EC"/>
</dbReference>
<dbReference type="SUPFAM" id="SSF52738">
    <property type="entry name" value="Methylesterase CheB, C-terminal domain"/>
    <property type="match status" value="1"/>
</dbReference>
<dbReference type="PROSITE" id="PS50123">
    <property type="entry name" value="CHER"/>
    <property type="match status" value="1"/>
</dbReference>
<keyword evidence="6" id="KW-0716">Sensory transduction</keyword>
<comment type="catalytic activity">
    <reaction evidence="2">
        <text>L-glutamyl-[protein] + S-adenosyl-L-methionine = [protein]-L-glutamate 5-O-methyl ester + S-adenosyl-L-homocysteine</text>
        <dbReference type="Rhea" id="RHEA:24452"/>
        <dbReference type="Rhea" id="RHEA-COMP:10208"/>
        <dbReference type="Rhea" id="RHEA-COMP:10311"/>
        <dbReference type="ChEBI" id="CHEBI:29973"/>
        <dbReference type="ChEBI" id="CHEBI:57856"/>
        <dbReference type="ChEBI" id="CHEBI:59789"/>
        <dbReference type="ChEBI" id="CHEBI:82795"/>
        <dbReference type="EC" id="2.1.1.80"/>
    </reaction>
</comment>
<dbReference type="SUPFAM" id="SSF53335">
    <property type="entry name" value="S-adenosyl-L-methionine-dependent methyltransferases"/>
    <property type="match status" value="1"/>
</dbReference>
<keyword evidence="23" id="KW-1185">Reference proteome</keyword>
<evidence type="ECO:0000256" key="10">
    <source>
        <dbReference type="ARBA" id="ARBA00022691"/>
    </source>
</evidence>
<evidence type="ECO:0000256" key="8">
    <source>
        <dbReference type="ARBA" id="ARBA00022643"/>
    </source>
</evidence>
<feature type="domain" description="CheB-type methylesterase" evidence="20">
    <location>
        <begin position="11"/>
        <end position="199"/>
    </location>
</feature>
<evidence type="ECO:0000256" key="9">
    <source>
        <dbReference type="ARBA" id="ARBA00022679"/>
    </source>
</evidence>
<evidence type="ECO:0000256" key="7">
    <source>
        <dbReference type="ARBA" id="ARBA00022630"/>
    </source>
</evidence>
<dbReference type="PROSITE" id="PS50112">
    <property type="entry name" value="PAS"/>
    <property type="match status" value="1"/>
</dbReference>
<dbReference type="Pfam" id="PF03705">
    <property type="entry name" value="CheR_N"/>
    <property type="match status" value="1"/>
</dbReference>
<evidence type="ECO:0000256" key="5">
    <source>
        <dbReference type="ARBA" id="ARBA00022603"/>
    </source>
</evidence>
<comment type="catalytic activity">
    <reaction evidence="1">
        <text>ATP + protein L-histidine = ADP + protein N-phospho-L-histidine.</text>
        <dbReference type="EC" id="2.7.13.3"/>
    </reaction>
</comment>
<keyword evidence="5" id="KW-0489">Methyltransferase</keyword>
<dbReference type="InterPro" id="IPR022641">
    <property type="entry name" value="CheR_N"/>
</dbReference>
<dbReference type="SMART" id="SM00138">
    <property type="entry name" value="MeTrc"/>
    <property type="match status" value="1"/>
</dbReference>
<keyword evidence="10" id="KW-0949">S-adenosyl-L-methionine</keyword>
<dbReference type="PRINTS" id="PR00996">
    <property type="entry name" value="CHERMTFRASE"/>
</dbReference>
<evidence type="ECO:0000256" key="3">
    <source>
        <dbReference type="ARBA" id="ARBA00022543"/>
    </source>
</evidence>
<evidence type="ECO:0000313" key="22">
    <source>
        <dbReference type="EMBL" id="RVT95794.1"/>
    </source>
</evidence>
<dbReference type="GO" id="GO:0005737">
    <property type="term" value="C:cytoplasm"/>
    <property type="evidence" value="ECO:0007669"/>
    <property type="project" value="InterPro"/>
</dbReference>
<evidence type="ECO:0000256" key="17">
    <source>
        <dbReference type="SAM" id="Coils"/>
    </source>
</evidence>
<sequence>MSDPQINISKPLPPTPVCGIGASAGGVAALQALFRGLQPDLGLAYVVILHLAPDQPSALSDILRACTGMPVSQVADAPTLHPNCVYVIPPDRELLIEGDSITAREFAEPRGRRAPIDMFFRSVAAARGDGIAVILTGAGADGASGVKAIKEGGGIVMVQEPAEAAFPMMPQNAIATGAVDFIGSIHGIAERIAEVAQSKEAVRSLETDDTANDLRRIIGFLRTRTGHDFSSYKRATVLRRVMRRMQVTRCNDLAAYADMLRRVPEEAKELFSDLLISVTMFFRDAGAFQLLETRAISAIFDQANEDEGIRAWVVGCATGEEAYSIAMLLLEEAGRRRSAVPIQIFASDLDEEALATARDGRYPRDIEIDMSEERLRRFFVDEGTHYRVRKEIRDLVLFASHSVLKDPPFTRLNLVSCRNLLIYLERSLQQQLCSIFHYALRPDGYLFLGSAETAESMTDRFLPVDREARLYQAKPRASQPLPMMSQVDRLVAPPRPAEASRADGAARFSAAHEAALEKFSPPSVLVDEGNAILNMSASAGRFILHGGGPISSNLAAIVRPELRLDLGLALGRAFSRLPTLTHPVPVRFDAELRRIALNVQPVVTDDRTAPRAIVFFLDSGPARPEEEIAADDTRPDEIRRLQGELKAAQEALVVSRHEHEVSVQDLRAANEELQSINEEYRSTAEELETSKEELQSINEELHTVNAELKHKLEGISVAHGDLRNITATTEIGTLFLDTELRIRLFTPPVAELVNITEKDVGRLITDFTHRLEYGAIEADAQRVLRNLSPLDREVRGRDGRWYVVRIRPYRTLEDRINGVVLSFVDVTARHKAETKLAESQRQLHALIDASFQVVYRMDPDWKQMRELIGGGFLADTRSPSDNWLTHYIPPDEQPEVQRAIDRAIATKSVFDLEHRVNRSDGGVGWTHSRAVPLLDPETGEILEWFGSAADITARHEAEKALGDSERRYRVLIEGVAQLVFIAEDGGRWSWSSSQWHAYSGQTERESRGLGWMRAVHPDDRELVMAAWKEAGEKGLLEVEYRIGNAQQNYRWFRTRATPSHDLQGRVREWLGTSTDVDDLRQLQENQSVMVSELQHRTRNLIAVVRSISDQTIGSTPDVAGFRAKFNLRLAALARVQGLLSRSDEEPITIGTLVRSELAAVLGTAMDPGRVTLRGPEIVLRNRDVQTFALAIHELATNAQKYGAFASPTGRLSVTWQTHNDGSGGDRVCLDWVEDGIVGRSASETPGGYGRELIERALPYSLGARTSYVIGREQVRCSIELPRERFSKA</sequence>
<dbReference type="InterPro" id="IPR000780">
    <property type="entry name" value="CheR_MeTrfase"/>
</dbReference>
<evidence type="ECO:0000259" key="20">
    <source>
        <dbReference type="PROSITE" id="PS50122"/>
    </source>
</evidence>
<dbReference type="SMART" id="SM00086">
    <property type="entry name" value="PAC"/>
    <property type="match status" value="3"/>
</dbReference>
<evidence type="ECO:0000259" key="19">
    <source>
        <dbReference type="PROSITE" id="PS50113"/>
    </source>
</evidence>
<dbReference type="EMBL" id="SACL01000005">
    <property type="protein sequence ID" value="RVT95794.1"/>
    <property type="molecule type" value="Genomic_DNA"/>
</dbReference>
<dbReference type="Pfam" id="PF08447">
    <property type="entry name" value="PAS_3"/>
    <property type="match status" value="2"/>
</dbReference>
<dbReference type="OrthoDB" id="5287260at2"/>
<dbReference type="InterPro" id="IPR036804">
    <property type="entry name" value="CheR_N_sf"/>
</dbReference>
<feature type="domain" description="PAS" evidence="18">
    <location>
        <begin position="964"/>
        <end position="1034"/>
    </location>
</feature>
<dbReference type="InterPro" id="IPR013655">
    <property type="entry name" value="PAS_fold_3"/>
</dbReference>
<keyword evidence="16" id="KW-0378">Hydrolase</keyword>
<feature type="coiled-coil region" evidence="17">
    <location>
        <begin position="638"/>
        <end position="711"/>
    </location>
</feature>
<dbReference type="GO" id="GO:0009881">
    <property type="term" value="F:photoreceptor activity"/>
    <property type="evidence" value="ECO:0007669"/>
    <property type="project" value="UniProtKB-KW"/>
</dbReference>
<dbReference type="Pfam" id="PF07536">
    <property type="entry name" value="HWE_HK"/>
    <property type="match status" value="1"/>
</dbReference>
<dbReference type="Gene3D" id="3.40.50.150">
    <property type="entry name" value="Vaccinia Virus protein VP39"/>
    <property type="match status" value="1"/>
</dbReference>
<keyword evidence="11" id="KW-0547">Nucleotide-binding</keyword>
<feature type="domain" description="PAC" evidence="19">
    <location>
        <begin position="1036"/>
        <end position="1088"/>
    </location>
</feature>
<feature type="domain" description="CheR-type methyltransferase" evidence="21">
    <location>
        <begin position="202"/>
        <end position="461"/>
    </location>
</feature>
<dbReference type="GO" id="GO:0008984">
    <property type="term" value="F:protein-glutamate methylesterase activity"/>
    <property type="evidence" value="ECO:0007669"/>
    <property type="project" value="InterPro"/>
</dbReference>
<feature type="active site" evidence="16">
    <location>
        <position position="141"/>
    </location>
</feature>
<dbReference type="GO" id="GO:0000156">
    <property type="term" value="F:phosphorelay response regulator activity"/>
    <property type="evidence" value="ECO:0007669"/>
    <property type="project" value="InterPro"/>
</dbReference>
<dbReference type="Gene3D" id="1.10.155.10">
    <property type="entry name" value="Chemotaxis receptor methyltransferase CheR, N-terminal domain"/>
    <property type="match status" value="1"/>
</dbReference>
<dbReference type="InterPro" id="IPR001610">
    <property type="entry name" value="PAC"/>
</dbReference>
<feature type="active site" evidence="16">
    <location>
        <position position="23"/>
    </location>
</feature>
<dbReference type="CDD" id="cd16434">
    <property type="entry name" value="CheB-CheR_fusion"/>
    <property type="match status" value="1"/>
</dbReference>
<evidence type="ECO:0000313" key="23">
    <source>
        <dbReference type="Proteomes" id="UP000282957"/>
    </source>
</evidence>
<evidence type="ECO:0000256" key="1">
    <source>
        <dbReference type="ARBA" id="ARBA00000085"/>
    </source>
</evidence>
<evidence type="ECO:0000259" key="21">
    <source>
        <dbReference type="PROSITE" id="PS50123"/>
    </source>
</evidence>
<dbReference type="InterPro" id="IPR050903">
    <property type="entry name" value="Bact_Chemotaxis_MeTrfase"/>
</dbReference>
<evidence type="ECO:0000256" key="16">
    <source>
        <dbReference type="PROSITE-ProRule" id="PRU00050"/>
    </source>
</evidence>
<keyword evidence="4" id="KW-0597">Phosphoprotein</keyword>
<dbReference type="Proteomes" id="UP000282957">
    <property type="component" value="Unassembled WGS sequence"/>
</dbReference>
<reference evidence="22 23" key="1">
    <citation type="submission" date="2019-01" db="EMBL/GenBank/DDBJ databases">
        <authorList>
            <person name="Chen W.-M."/>
        </authorList>
    </citation>
    <scope>NUCLEOTIDE SEQUENCE [LARGE SCALE GENOMIC DNA]</scope>
    <source>
        <strain evidence="22 23">CCP-6</strain>
    </source>
</reference>
<evidence type="ECO:0000256" key="12">
    <source>
        <dbReference type="ARBA" id="ARBA00022777"/>
    </source>
</evidence>
<feature type="active site" evidence="16">
    <location>
        <position position="50"/>
    </location>
</feature>
<dbReference type="SMART" id="SM00911">
    <property type="entry name" value="HWE_HK"/>
    <property type="match status" value="1"/>
</dbReference>
<dbReference type="Gene3D" id="3.30.450.20">
    <property type="entry name" value="PAS domain"/>
    <property type="match status" value="3"/>
</dbReference>
<keyword evidence="15" id="KW-0675">Receptor</keyword>
<dbReference type="InterPro" id="IPR035965">
    <property type="entry name" value="PAS-like_dom_sf"/>
</dbReference>
<feature type="domain" description="PAC" evidence="19">
    <location>
        <begin position="910"/>
        <end position="963"/>
    </location>
</feature>
<dbReference type="SUPFAM" id="SSF55785">
    <property type="entry name" value="PYP-like sensor domain (PAS domain)"/>
    <property type="match status" value="3"/>
</dbReference>
<keyword evidence="16" id="KW-0145">Chemotaxis</keyword>
<dbReference type="GO" id="GO:0008983">
    <property type="term" value="F:protein-glutamate O-methyltransferase activity"/>
    <property type="evidence" value="ECO:0007669"/>
    <property type="project" value="UniProtKB-EC"/>
</dbReference>
<dbReference type="InterPro" id="IPR000014">
    <property type="entry name" value="PAS"/>
</dbReference>
<dbReference type="Pfam" id="PF01339">
    <property type="entry name" value="CheB_methylest"/>
    <property type="match status" value="1"/>
</dbReference>
<evidence type="ECO:0000256" key="4">
    <source>
        <dbReference type="ARBA" id="ARBA00022553"/>
    </source>
</evidence>
<evidence type="ECO:0000256" key="15">
    <source>
        <dbReference type="ARBA" id="ARBA00023170"/>
    </source>
</evidence>
<dbReference type="PANTHER" id="PTHR24422:SF27">
    <property type="entry name" value="PROTEIN-GLUTAMATE O-METHYLTRANSFERASE"/>
    <property type="match status" value="1"/>
</dbReference>
<dbReference type="Gene3D" id="3.40.50.180">
    <property type="entry name" value="Methylesterase CheB, C-terminal domain"/>
    <property type="match status" value="1"/>
</dbReference>
<feature type="domain" description="PAC" evidence="19">
    <location>
        <begin position="788"/>
        <end position="838"/>
    </location>
</feature>
<dbReference type="InterPro" id="IPR000673">
    <property type="entry name" value="Sig_transdc_resp-reg_Me-estase"/>
</dbReference>
<dbReference type="InterPro" id="IPR000700">
    <property type="entry name" value="PAS-assoc_C"/>
</dbReference>
<evidence type="ECO:0000256" key="14">
    <source>
        <dbReference type="ARBA" id="ARBA00022991"/>
    </source>
</evidence>
<comment type="caution">
    <text evidence="22">The sequence shown here is derived from an EMBL/GenBank/DDBJ whole genome shotgun (WGS) entry which is preliminary data.</text>
</comment>
<dbReference type="SUPFAM" id="SSF47757">
    <property type="entry name" value="Chemotaxis receptor methyltransferase CheR, N-terminal domain"/>
    <property type="match status" value="1"/>
</dbReference>
<protein>
    <submittedName>
        <fullName evidence="22">PAS domain S-box protein</fullName>
    </submittedName>
</protein>
<dbReference type="PANTHER" id="PTHR24422">
    <property type="entry name" value="CHEMOTAXIS PROTEIN METHYLTRANSFERASE"/>
    <property type="match status" value="1"/>
</dbReference>
<organism evidence="22 23">
    <name type="scientific">Rhodovarius crocodyli</name>
    <dbReference type="NCBI Taxonomy" id="1979269"/>
    <lineage>
        <taxon>Bacteria</taxon>
        <taxon>Pseudomonadati</taxon>
        <taxon>Pseudomonadota</taxon>
        <taxon>Alphaproteobacteria</taxon>
        <taxon>Acetobacterales</taxon>
        <taxon>Roseomonadaceae</taxon>
        <taxon>Rhodovarius</taxon>
    </lineage>
</organism>
<evidence type="ECO:0000256" key="6">
    <source>
        <dbReference type="ARBA" id="ARBA00022606"/>
    </source>
</evidence>
<keyword evidence="7" id="KW-0285">Flavoprotein</keyword>
<keyword evidence="9" id="KW-0808">Transferase</keyword>
<evidence type="ECO:0000256" key="13">
    <source>
        <dbReference type="ARBA" id="ARBA00022840"/>
    </source>
</evidence>
<keyword evidence="17" id="KW-0175">Coiled coil</keyword>
<dbReference type="InterPro" id="IPR035909">
    <property type="entry name" value="CheB_C"/>
</dbReference>
<gene>
    <name evidence="22" type="ORF">EOD42_16530</name>
</gene>
<keyword evidence="12" id="KW-0418">Kinase</keyword>
<dbReference type="FunFam" id="3.30.450.20:FF:000099">
    <property type="entry name" value="Sensory box sensor histidine kinase"/>
    <property type="match status" value="1"/>
</dbReference>
<keyword evidence="8" id="KW-0288">FMN</keyword>
<dbReference type="RefSeq" id="WP_127788655.1">
    <property type="nucleotide sequence ID" value="NZ_SACL01000005.1"/>
</dbReference>
<dbReference type="PROSITE" id="PS50122">
    <property type="entry name" value="CHEB"/>
    <property type="match status" value="1"/>
</dbReference>
<dbReference type="SMART" id="SM00091">
    <property type="entry name" value="PAS"/>
    <property type="match status" value="3"/>
</dbReference>
<dbReference type="InterPro" id="IPR022642">
    <property type="entry name" value="CheR_C"/>
</dbReference>
<keyword evidence="3" id="KW-0600">Photoreceptor protein</keyword>
<dbReference type="PROSITE" id="PS50113">
    <property type="entry name" value="PAC"/>
    <property type="match status" value="3"/>
</dbReference>
<dbReference type="GO" id="GO:0006935">
    <property type="term" value="P:chemotaxis"/>
    <property type="evidence" value="ECO:0007669"/>
    <property type="project" value="UniProtKB-UniRule"/>
</dbReference>
<evidence type="ECO:0000256" key="2">
    <source>
        <dbReference type="ARBA" id="ARBA00001541"/>
    </source>
</evidence>
<dbReference type="InterPro" id="IPR029063">
    <property type="entry name" value="SAM-dependent_MTases_sf"/>
</dbReference>
<dbReference type="InterPro" id="IPR011102">
    <property type="entry name" value="Sig_transdc_His_kinase_HWE"/>
</dbReference>
<accession>A0A437MDQ8</accession>
<dbReference type="NCBIfam" id="TIGR00229">
    <property type="entry name" value="sensory_box"/>
    <property type="match status" value="2"/>
</dbReference>
<dbReference type="Pfam" id="PF01739">
    <property type="entry name" value="CheR"/>
    <property type="match status" value="1"/>
</dbReference>
<proteinExistence type="predicted"/>
<evidence type="ECO:0000256" key="11">
    <source>
        <dbReference type="ARBA" id="ARBA00022741"/>
    </source>
</evidence>
<dbReference type="GO" id="GO:0032259">
    <property type="term" value="P:methylation"/>
    <property type="evidence" value="ECO:0007669"/>
    <property type="project" value="UniProtKB-KW"/>
</dbReference>